<dbReference type="CDD" id="cd05829">
    <property type="entry name" value="Sortase_F"/>
    <property type="match status" value="1"/>
</dbReference>
<feature type="signal peptide" evidence="3">
    <location>
        <begin position="1"/>
        <end position="27"/>
    </location>
</feature>
<evidence type="ECO:0000313" key="4">
    <source>
        <dbReference type="EMBL" id="MCP3424969.1"/>
    </source>
</evidence>
<evidence type="ECO:0000256" key="3">
    <source>
        <dbReference type="SAM" id="SignalP"/>
    </source>
</evidence>
<comment type="caution">
    <text evidence="4">The sequence shown here is derived from an EMBL/GenBank/DDBJ whole genome shotgun (WGS) entry which is preliminary data.</text>
</comment>
<feature type="region of interest" description="Disordered" evidence="2">
    <location>
        <begin position="26"/>
        <end position="112"/>
    </location>
</feature>
<dbReference type="InterPro" id="IPR023365">
    <property type="entry name" value="Sortase_dom-sf"/>
</dbReference>
<protein>
    <submittedName>
        <fullName evidence="4">Class F sortase</fullName>
    </submittedName>
</protein>
<dbReference type="Proteomes" id="UP001139502">
    <property type="component" value="Unassembled WGS sequence"/>
</dbReference>
<evidence type="ECO:0000256" key="2">
    <source>
        <dbReference type="SAM" id="MobiDB-lite"/>
    </source>
</evidence>
<sequence>MISSPTGRRGCLAASAAAVLLALTACGGGGGSAESTPAPSETFVVSDTPSDEGTTPSASAIPSASETPEPSAPEPDAATSAAPSEPGDATPDAPAPSDAAPTLPPGMAASDPVSVQIPLTGVDSQLMHLGLRDNGSLEVPPGEPGSPAAWYDGSPAPGDRGPAVLLGHVNDTEGGNGVFAGLRDLSPGDEVEVAREDGSTATFRVEYGEQYAKNEFPTEKVYGNTIGSELRLITCDGYDPATGEFDDNYVVYAQLVA</sequence>
<keyword evidence="5" id="KW-1185">Reference proteome</keyword>
<organism evidence="4 5">
    <name type="scientific">Rothia santali</name>
    <dbReference type="NCBI Taxonomy" id="2949643"/>
    <lineage>
        <taxon>Bacteria</taxon>
        <taxon>Bacillati</taxon>
        <taxon>Actinomycetota</taxon>
        <taxon>Actinomycetes</taxon>
        <taxon>Micrococcales</taxon>
        <taxon>Micrococcaceae</taxon>
        <taxon>Rothia</taxon>
    </lineage>
</organism>
<feature type="chain" id="PRO_5040929694" evidence="3">
    <location>
        <begin position="28"/>
        <end position="257"/>
    </location>
</feature>
<accession>A0A9X2HD51</accession>
<feature type="compositionally biased region" description="Low complexity" evidence="2">
    <location>
        <begin position="54"/>
        <end position="101"/>
    </location>
</feature>
<dbReference type="InterPro" id="IPR005754">
    <property type="entry name" value="Sortase"/>
</dbReference>
<name>A0A9X2HD51_9MICC</name>
<dbReference type="AlphaFoldDB" id="A0A9X2HD51"/>
<evidence type="ECO:0000256" key="1">
    <source>
        <dbReference type="ARBA" id="ARBA00022801"/>
    </source>
</evidence>
<evidence type="ECO:0000313" key="5">
    <source>
        <dbReference type="Proteomes" id="UP001139502"/>
    </source>
</evidence>
<dbReference type="SUPFAM" id="SSF63817">
    <property type="entry name" value="Sortase"/>
    <property type="match status" value="1"/>
</dbReference>
<reference evidence="4" key="1">
    <citation type="submission" date="2022-06" db="EMBL/GenBank/DDBJ databases">
        <title>Rothia sp. isolated from sandalwood seedling.</title>
        <authorList>
            <person name="Tuikhar N."/>
            <person name="Kirdat K."/>
            <person name="Thorat V."/>
            <person name="Swetha P."/>
            <person name="Padma S."/>
            <person name="Sundararaj R."/>
            <person name="Yadav A."/>
        </authorList>
    </citation>
    <scope>NUCLEOTIDE SEQUENCE</scope>
    <source>
        <strain evidence="4">AR01</strain>
    </source>
</reference>
<keyword evidence="1" id="KW-0378">Hydrolase</keyword>
<dbReference type="GO" id="GO:0016787">
    <property type="term" value="F:hydrolase activity"/>
    <property type="evidence" value="ECO:0007669"/>
    <property type="project" value="UniProtKB-KW"/>
</dbReference>
<dbReference type="InterPro" id="IPR042001">
    <property type="entry name" value="Sortase_F"/>
</dbReference>
<keyword evidence="3" id="KW-0732">Signal</keyword>
<dbReference type="Gene3D" id="2.40.260.10">
    <property type="entry name" value="Sortase"/>
    <property type="match status" value="1"/>
</dbReference>
<dbReference type="EMBL" id="JANAFB010000004">
    <property type="protein sequence ID" value="MCP3424969.1"/>
    <property type="molecule type" value="Genomic_DNA"/>
</dbReference>
<dbReference type="NCBIfam" id="NF033748">
    <property type="entry name" value="class_F_sortase"/>
    <property type="match status" value="1"/>
</dbReference>
<gene>
    <name evidence="4" type="ORF">NBM05_02715</name>
</gene>
<dbReference type="RefSeq" id="WP_254164942.1">
    <property type="nucleotide sequence ID" value="NZ_JANAFB010000004.1"/>
</dbReference>
<dbReference type="Pfam" id="PF04203">
    <property type="entry name" value="Sortase"/>
    <property type="match status" value="1"/>
</dbReference>
<feature type="compositionally biased region" description="Polar residues" evidence="2">
    <location>
        <begin position="43"/>
        <end position="53"/>
    </location>
</feature>
<proteinExistence type="predicted"/>